<evidence type="ECO:0000259" key="1">
    <source>
        <dbReference type="PROSITE" id="PS50011"/>
    </source>
</evidence>
<dbReference type="Pfam" id="PF07714">
    <property type="entry name" value="PK_Tyr_Ser-Thr"/>
    <property type="match status" value="1"/>
</dbReference>
<reference evidence="2 3" key="1">
    <citation type="journal article" date="2017" name="Mol. Biol. Evol.">
        <title>The 4-celled Tetrabaena socialis nuclear genome reveals the essential components for genetic control of cell number at the origin of multicellularity in the volvocine lineage.</title>
        <authorList>
            <person name="Featherston J."/>
            <person name="Arakaki Y."/>
            <person name="Hanschen E.R."/>
            <person name="Ferris P.J."/>
            <person name="Michod R.E."/>
            <person name="Olson B.J.S.C."/>
            <person name="Nozaki H."/>
            <person name="Durand P.M."/>
        </authorList>
    </citation>
    <scope>NUCLEOTIDE SEQUENCE [LARGE SCALE GENOMIC DNA]</scope>
    <source>
        <strain evidence="2 3">NIES-571</strain>
    </source>
</reference>
<dbReference type="InterPro" id="IPR000719">
    <property type="entry name" value="Prot_kinase_dom"/>
</dbReference>
<evidence type="ECO:0000313" key="3">
    <source>
        <dbReference type="Proteomes" id="UP000236333"/>
    </source>
</evidence>
<dbReference type="PROSITE" id="PS50011">
    <property type="entry name" value="PROTEIN_KINASE_DOM"/>
    <property type="match status" value="1"/>
</dbReference>
<dbReference type="GO" id="GO:0004672">
    <property type="term" value="F:protein kinase activity"/>
    <property type="evidence" value="ECO:0007669"/>
    <property type="project" value="InterPro"/>
</dbReference>
<dbReference type="Proteomes" id="UP000236333">
    <property type="component" value="Unassembled WGS sequence"/>
</dbReference>
<evidence type="ECO:0000313" key="2">
    <source>
        <dbReference type="EMBL" id="PNG99949.1"/>
    </source>
</evidence>
<organism evidence="2 3">
    <name type="scientific">Tetrabaena socialis</name>
    <dbReference type="NCBI Taxonomy" id="47790"/>
    <lineage>
        <taxon>Eukaryota</taxon>
        <taxon>Viridiplantae</taxon>
        <taxon>Chlorophyta</taxon>
        <taxon>core chlorophytes</taxon>
        <taxon>Chlorophyceae</taxon>
        <taxon>CS clade</taxon>
        <taxon>Chlamydomonadales</taxon>
        <taxon>Tetrabaenaceae</taxon>
        <taxon>Tetrabaena</taxon>
    </lineage>
</organism>
<dbReference type="SUPFAM" id="SSF56112">
    <property type="entry name" value="Protein kinase-like (PK-like)"/>
    <property type="match status" value="1"/>
</dbReference>
<dbReference type="InterPro" id="IPR001245">
    <property type="entry name" value="Ser-Thr/Tyr_kinase_cat_dom"/>
</dbReference>
<dbReference type="Gene3D" id="1.10.510.10">
    <property type="entry name" value="Transferase(Phosphotransferase) domain 1"/>
    <property type="match status" value="1"/>
</dbReference>
<dbReference type="InterPro" id="IPR011009">
    <property type="entry name" value="Kinase-like_dom_sf"/>
</dbReference>
<proteinExistence type="predicted"/>
<name>A0A2J7ZI87_9CHLO</name>
<sequence length="122" mass="12996">MCSGELSPVGRHNQPVWCRRRGHNKINNKVCAGSSGGALTGQTLVLVVQEHCDKGTLGDVIRKGVFQPSPTWSVRVARRALLRTATEVARGLLHLHEAGVVHGDVKVCARAVVGSEASVAVR</sequence>
<gene>
    <name evidence="2" type="ORF">TSOC_014256</name>
</gene>
<feature type="domain" description="Protein kinase" evidence="1">
    <location>
        <begin position="1"/>
        <end position="122"/>
    </location>
</feature>
<dbReference type="EMBL" id="PGGS01001894">
    <property type="protein sequence ID" value="PNG99949.1"/>
    <property type="molecule type" value="Genomic_DNA"/>
</dbReference>
<dbReference type="GO" id="GO:0005524">
    <property type="term" value="F:ATP binding"/>
    <property type="evidence" value="ECO:0007669"/>
    <property type="project" value="InterPro"/>
</dbReference>
<accession>A0A2J7ZI87</accession>
<dbReference type="OrthoDB" id="686240at2759"/>
<keyword evidence="3" id="KW-1185">Reference proteome</keyword>
<comment type="caution">
    <text evidence="2">The sequence shown here is derived from an EMBL/GenBank/DDBJ whole genome shotgun (WGS) entry which is preliminary data.</text>
</comment>
<dbReference type="AlphaFoldDB" id="A0A2J7ZI87"/>
<protein>
    <recommendedName>
        <fullName evidence="1">Protein kinase domain-containing protein</fullName>
    </recommendedName>
</protein>